<dbReference type="Proteomes" id="UP000305948">
    <property type="component" value="Unassembled WGS sequence"/>
</dbReference>
<dbReference type="AlphaFoldDB" id="A0A5C3N6Q6"/>
<evidence type="ECO:0000313" key="2">
    <source>
        <dbReference type="EMBL" id="TFK49451.1"/>
    </source>
</evidence>
<dbReference type="OrthoDB" id="3211860at2759"/>
<protein>
    <submittedName>
        <fullName evidence="2">Uncharacterized protein</fullName>
    </submittedName>
</protein>
<accession>A0A5C3N6Q6</accession>
<organism evidence="2 3">
    <name type="scientific">Heliocybe sulcata</name>
    <dbReference type="NCBI Taxonomy" id="5364"/>
    <lineage>
        <taxon>Eukaryota</taxon>
        <taxon>Fungi</taxon>
        <taxon>Dikarya</taxon>
        <taxon>Basidiomycota</taxon>
        <taxon>Agaricomycotina</taxon>
        <taxon>Agaricomycetes</taxon>
        <taxon>Gloeophyllales</taxon>
        <taxon>Gloeophyllaceae</taxon>
        <taxon>Heliocybe</taxon>
    </lineage>
</organism>
<keyword evidence="3" id="KW-1185">Reference proteome</keyword>
<evidence type="ECO:0000313" key="3">
    <source>
        <dbReference type="Proteomes" id="UP000305948"/>
    </source>
</evidence>
<reference evidence="2 3" key="1">
    <citation type="journal article" date="2019" name="Nat. Ecol. Evol.">
        <title>Megaphylogeny resolves global patterns of mushroom evolution.</title>
        <authorList>
            <person name="Varga T."/>
            <person name="Krizsan K."/>
            <person name="Foldi C."/>
            <person name="Dima B."/>
            <person name="Sanchez-Garcia M."/>
            <person name="Sanchez-Ramirez S."/>
            <person name="Szollosi G.J."/>
            <person name="Szarkandi J.G."/>
            <person name="Papp V."/>
            <person name="Albert L."/>
            <person name="Andreopoulos W."/>
            <person name="Angelini C."/>
            <person name="Antonin V."/>
            <person name="Barry K.W."/>
            <person name="Bougher N.L."/>
            <person name="Buchanan P."/>
            <person name="Buyck B."/>
            <person name="Bense V."/>
            <person name="Catcheside P."/>
            <person name="Chovatia M."/>
            <person name="Cooper J."/>
            <person name="Damon W."/>
            <person name="Desjardin D."/>
            <person name="Finy P."/>
            <person name="Geml J."/>
            <person name="Haridas S."/>
            <person name="Hughes K."/>
            <person name="Justo A."/>
            <person name="Karasinski D."/>
            <person name="Kautmanova I."/>
            <person name="Kiss B."/>
            <person name="Kocsube S."/>
            <person name="Kotiranta H."/>
            <person name="LaButti K.M."/>
            <person name="Lechner B.E."/>
            <person name="Liimatainen K."/>
            <person name="Lipzen A."/>
            <person name="Lukacs Z."/>
            <person name="Mihaltcheva S."/>
            <person name="Morgado L.N."/>
            <person name="Niskanen T."/>
            <person name="Noordeloos M.E."/>
            <person name="Ohm R.A."/>
            <person name="Ortiz-Santana B."/>
            <person name="Ovrebo C."/>
            <person name="Racz N."/>
            <person name="Riley R."/>
            <person name="Savchenko A."/>
            <person name="Shiryaev A."/>
            <person name="Soop K."/>
            <person name="Spirin V."/>
            <person name="Szebenyi C."/>
            <person name="Tomsovsky M."/>
            <person name="Tulloss R.E."/>
            <person name="Uehling J."/>
            <person name="Grigoriev I.V."/>
            <person name="Vagvolgyi C."/>
            <person name="Papp T."/>
            <person name="Martin F.M."/>
            <person name="Miettinen O."/>
            <person name="Hibbett D.S."/>
            <person name="Nagy L.G."/>
        </authorList>
    </citation>
    <scope>NUCLEOTIDE SEQUENCE [LARGE SCALE GENOMIC DNA]</scope>
    <source>
        <strain evidence="2 3">OMC1185</strain>
    </source>
</reference>
<sequence>MACRRADRRNLIGCHIGPVALRGCDYNCCPYLKDTKEDIISNERRCYLLPHSQGSMSEGVPSHRHEQCRNPYRARFVCVGCRRAFKTHLRDECEYRRLGWSNSFEVRLDREWVKEKKSAMRDASRKIVPKKEYLELARLRRKLNDMAESTTGNLWSQLKPLHCPGCGAKGTPVGTTFRAPPKSDHKAWDNVEKMWEGEGREGMAFTYCPIRSEKEEAEMIREARRIVQRRDNEESWREEKARRIRDLRRPSM</sequence>
<proteinExistence type="predicted"/>
<evidence type="ECO:0000256" key="1">
    <source>
        <dbReference type="SAM" id="MobiDB-lite"/>
    </source>
</evidence>
<feature type="region of interest" description="Disordered" evidence="1">
    <location>
        <begin position="228"/>
        <end position="252"/>
    </location>
</feature>
<gene>
    <name evidence="2" type="ORF">OE88DRAFT_1663030</name>
</gene>
<dbReference type="EMBL" id="ML213516">
    <property type="protein sequence ID" value="TFK49451.1"/>
    <property type="molecule type" value="Genomic_DNA"/>
</dbReference>
<name>A0A5C3N6Q6_9AGAM</name>
<feature type="compositionally biased region" description="Basic and acidic residues" evidence="1">
    <location>
        <begin position="228"/>
        <end position="241"/>
    </location>
</feature>